<evidence type="ECO:0000313" key="3">
    <source>
        <dbReference type="EMBL" id="KJK52173.1"/>
    </source>
</evidence>
<dbReference type="RefSeq" id="WP_045310051.1">
    <property type="nucleotide sequence ID" value="NZ_JYJG01000018.1"/>
</dbReference>
<feature type="compositionally biased region" description="Low complexity" evidence="1">
    <location>
        <begin position="26"/>
        <end position="35"/>
    </location>
</feature>
<dbReference type="Proteomes" id="UP000033393">
    <property type="component" value="Unassembled WGS sequence"/>
</dbReference>
<name>A0A0F0HEV0_LENAE</name>
<proteinExistence type="predicted"/>
<sequence>MRGIVIATVLALAFLVAPVEAAVAAASSSAPATSSHNRIPLPDDKKEEPQRKKSESSTKLTRGVLCRSRVATVRRVHSPVWTDVLEEPAVELDVPKRTEHLIRLLRPPALQVFRN</sequence>
<keyword evidence="2" id="KW-0732">Signal</keyword>
<keyword evidence="4" id="KW-1185">Reference proteome</keyword>
<evidence type="ECO:0000313" key="4">
    <source>
        <dbReference type="Proteomes" id="UP000033393"/>
    </source>
</evidence>
<gene>
    <name evidence="3" type="ORF">UK23_04375</name>
</gene>
<protein>
    <submittedName>
        <fullName evidence="3">Uncharacterized protein</fullName>
    </submittedName>
</protein>
<dbReference type="AlphaFoldDB" id="A0A0F0HEV0"/>
<dbReference type="EMBL" id="JYJG01000018">
    <property type="protein sequence ID" value="KJK52173.1"/>
    <property type="molecule type" value="Genomic_DNA"/>
</dbReference>
<feature type="chain" id="PRO_5002442037" evidence="2">
    <location>
        <begin position="22"/>
        <end position="115"/>
    </location>
</feature>
<evidence type="ECO:0000256" key="2">
    <source>
        <dbReference type="SAM" id="SignalP"/>
    </source>
</evidence>
<evidence type="ECO:0000256" key="1">
    <source>
        <dbReference type="SAM" id="MobiDB-lite"/>
    </source>
</evidence>
<accession>A0A0F0HEV0</accession>
<reference evidence="3 4" key="1">
    <citation type="submission" date="2015-02" db="EMBL/GenBank/DDBJ databases">
        <authorList>
            <person name="Ju K.-S."/>
            <person name="Doroghazi J.R."/>
            <person name="Metcalf W."/>
        </authorList>
    </citation>
    <scope>NUCLEOTIDE SEQUENCE [LARGE SCALE GENOMIC DNA]</scope>
    <source>
        <strain evidence="3 4">NRRL B-16140</strain>
    </source>
</reference>
<organism evidence="3 4">
    <name type="scientific">Lentzea aerocolonigenes</name>
    <name type="common">Lechevalieria aerocolonigenes</name>
    <name type="synonym">Saccharothrix aerocolonigenes</name>
    <dbReference type="NCBI Taxonomy" id="68170"/>
    <lineage>
        <taxon>Bacteria</taxon>
        <taxon>Bacillati</taxon>
        <taxon>Actinomycetota</taxon>
        <taxon>Actinomycetes</taxon>
        <taxon>Pseudonocardiales</taxon>
        <taxon>Pseudonocardiaceae</taxon>
        <taxon>Lentzea</taxon>
    </lineage>
</organism>
<comment type="caution">
    <text evidence="3">The sequence shown here is derived from an EMBL/GenBank/DDBJ whole genome shotgun (WGS) entry which is preliminary data.</text>
</comment>
<feature type="region of interest" description="Disordered" evidence="1">
    <location>
        <begin position="26"/>
        <end position="60"/>
    </location>
</feature>
<feature type="signal peptide" evidence="2">
    <location>
        <begin position="1"/>
        <end position="21"/>
    </location>
</feature>
<feature type="compositionally biased region" description="Basic and acidic residues" evidence="1">
    <location>
        <begin position="41"/>
        <end position="56"/>
    </location>
</feature>
<dbReference type="PATRIC" id="fig|68170.10.peg.5584"/>